<keyword evidence="2" id="KW-1185">Reference proteome</keyword>
<dbReference type="RefSeq" id="WP_378266233.1">
    <property type="nucleotide sequence ID" value="NZ_JBHUKR010000007.1"/>
</dbReference>
<comment type="caution">
    <text evidence="1">The sequence shown here is derived from an EMBL/GenBank/DDBJ whole genome shotgun (WGS) entry which is preliminary data.</text>
</comment>
<proteinExistence type="predicted"/>
<dbReference type="EMBL" id="JBHUKR010000007">
    <property type="protein sequence ID" value="MFD2418286.1"/>
    <property type="molecule type" value="Genomic_DNA"/>
</dbReference>
<dbReference type="InterPro" id="IPR021239">
    <property type="entry name" value="DUF2625"/>
</dbReference>
<protein>
    <submittedName>
        <fullName evidence="1">DUF2625 family protein</fullName>
    </submittedName>
</protein>
<gene>
    <name evidence="1" type="ORF">ACFSXZ_18340</name>
</gene>
<accession>A0ABW5FWK3</accession>
<name>A0ABW5FWK3_9PSEU</name>
<evidence type="ECO:0000313" key="2">
    <source>
        <dbReference type="Proteomes" id="UP001597417"/>
    </source>
</evidence>
<dbReference type="Proteomes" id="UP001597417">
    <property type="component" value="Unassembled WGS sequence"/>
</dbReference>
<dbReference type="NCBIfam" id="NF008496">
    <property type="entry name" value="PRK11408.1-3"/>
    <property type="match status" value="1"/>
</dbReference>
<reference evidence="2" key="1">
    <citation type="journal article" date="2019" name="Int. J. Syst. Evol. Microbiol.">
        <title>The Global Catalogue of Microorganisms (GCM) 10K type strain sequencing project: providing services to taxonomists for standard genome sequencing and annotation.</title>
        <authorList>
            <consortium name="The Broad Institute Genomics Platform"/>
            <consortium name="The Broad Institute Genome Sequencing Center for Infectious Disease"/>
            <person name="Wu L."/>
            <person name="Ma J."/>
        </authorList>
    </citation>
    <scope>NUCLEOTIDE SEQUENCE [LARGE SCALE GENOMIC DNA]</scope>
    <source>
        <strain evidence="2">CGMCC 4.7645</strain>
    </source>
</reference>
<dbReference type="Pfam" id="PF10946">
    <property type="entry name" value="DUF2625"/>
    <property type="match status" value="1"/>
</dbReference>
<organism evidence="1 2">
    <name type="scientific">Amycolatopsis pigmentata</name>
    <dbReference type="NCBI Taxonomy" id="450801"/>
    <lineage>
        <taxon>Bacteria</taxon>
        <taxon>Bacillati</taxon>
        <taxon>Actinomycetota</taxon>
        <taxon>Actinomycetes</taxon>
        <taxon>Pseudonocardiales</taxon>
        <taxon>Pseudonocardiaceae</taxon>
        <taxon>Amycolatopsis</taxon>
    </lineage>
</organism>
<evidence type="ECO:0000313" key="1">
    <source>
        <dbReference type="EMBL" id="MFD2418286.1"/>
    </source>
</evidence>
<sequence length="250" mass="26633">MRDITELVDVPTPSWPMVSDAFAASFTSYRVLPPDPGRCRATLHQLQVTARSPLGAITLNTGGILVHDGWVRVYGGSGGGETGMPGMAEVNRFPATVEPDWQPPAGLIIAHDVLGGVFALNGVAPEQHGRPGGPGSVVYFSPVTLTWEDMEMGHSQWLNWLLDGGAAGHYEDMLWPGWRAEVAELGLRDGIAVYPFLWSEEAQQDLAATTRSAVPLEQILNMHGDFCGQLGLDRPGDLGAVVTAPAPATA</sequence>